<dbReference type="Proteomes" id="UP001176059">
    <property type="component" value="Unassembled WGS sequence"/>
</dbReference>
<evidence type="ECO:0000313" key="2">
    <source>
        <dbReference type="Proteomes" id="UP001176059"/>
    </source>
</evidence>
<reference evidence="1" key="2">
    <citation type="journal article" date="2023" name="Proc. Natl. Acad. Sci. U.S.A.">
        <title>A global phylogenomic analysis of the shiitake genus Lentinula.</title>
        <authorList>
            <person name="Sierra-Patev S."/>
            <person name="Min B."/>
            <person name="Naranjo-Ortiz M."/>
            <person name="Looney B."/>
            <person name="Konkel Z."/>
            <person name="Slot J.C."/>
            <person name="Sakamoto Y."/>
            <person name="Steenwyk J.L."/>
            <person name="Rokas A."/>
            <person name="Carro J."/>
            <person name="Camarero S."/>
            <person name="Ferreira P."/>
            <person name="Molpeceres G."/>
            <person name="Ruiz-Duenas F.J."/>
            <person name="Serrano A."/>
            <person name="Henrissat B."/>
            <person name="Drula E."/>
            <person name="Hughes K.W."/>
            <person name="Mata J.L."/>
            <person name="Ishikawa N.K."/>
            <person name="Vargas-Isla R."/>
            <person name="Ushijima S."/>
            <person name="Smith C.A."/>
            <person name="Donoghue J."/>
            <person name="Ahrendt S."/>
            <person name="Andreopoulos W."/>
            <person name="He G."/>
            <person name="LaButti K."/>
            <person name="Lipzen A."/>
            <person name="Ng V."/>
            <person name="Riley R."/>
            <person name="Sandor L."/>
            <person name="Barry K."/>
            <person name="Martinez A.T."/>
            <person name="Xiao Y."/>
            <person name="Gibbons J.G."/>
            <person name="Terashima K."/>
            <person name="Grigoriev I.V."/>
            <person name="Hibbett D."/>
        </authorList>
    </citation>
    <scope>NUCLEOTIDE SEQUENCE</scope>
    <source>
        <strain evidence="1">ET3784</strain>
    </source>
</reference>
<accession>A0AA38JL93</accession>
<dbReference type="EMBL" id="JANVFO010000015">
    <property type="protein sequence ID" value="KAJ3734082.1"/>
    <property type="molecule type" value="Genomic_DNA"/>
</dbReference>
<proteinExistence type="predicted"/>
<reference evidence="1" key="1">
    <citation type="submission" date="2022-08" db="EMBL/GenBank/DDBJ databases">
        <authorList>
            <consortium name="DOE Joint Genome Institute"/>
            <person name="Min B."/>
            <person name="Sierra-Patev S."/>
            <person name="Naranjo-Ortiz M."/>
            <person name="Looney B."/>
            <person name="Konkel Z."/>
            <person name="Slot J.C."/>
            <person name="Sakamoto Y."/>
            <person name="Steenwyk J.L."/>
            <person name="Rokas A."/>
            <person name="Carro J."/>
            <person name="Camarero S."/>
            <person name="Ferreira P."/>
            <person name="Molpeceres G."/>
            <person name="Ruiz-duenas F.J."/>
            <person name="Serrano A."/>
            <person name="Henrissat B."/>
            <person name="Drula E."/>
            <person name="Hughes K.W."/>
            <person name="Mata J.L."/>
            <person name="Ishikawa N.K."/>
            <person name="Vargas-Isla R."/>
            <person name="Ushijima S."/>
            <person name="Smith C.A."/>
            <person name="Ahrendt S."/>
            <person name="Andreopoulos W."/>
            <person name="He G."/>
            <person name="LaButti K."/>
            <person name="Lipzen A."/>
            <person name="Ng V."/>
            <person name="Riley R."/>
            <person name="Sandor L."/>
            <person name="Barry K."/>
            <person name="Martinez A.T."/>
            <person name="Xiao Y."/>
            <person name="Gibbons J.G."/>
            <person name="Terashima K."/>
            <person name="Hibbett D.S."/>
            <person name="Grigoriev I.V."/>
        </authorList>
    </citation>
    <scope>NUCLEOTIDE SEQUENCE</scope>
    <source>
        <strain evidence="1">ET3784</strain>
    </source>
</reference>
<sequence length="100" mass="11348">YRVHDGPSFHKVHLASLATKRTLNLLEFHTLVGHLNFDTCINISKNKLVDDLPDVEIPTVRPFCDVCAKAKATRHPFPKESMTEYRNYGDKVVSDLWGPA</sequence>
<name>A0AA38JL93_9AGAR</name>
<organism evidence="1 2">
    <name type="scientific">Lentinula guzmanii</name>
    <dbReference type="NCBI Taxonomy" id="2804957"/>
    <lineage>
        <taxon>Eukaryota</taxon>
        <taxon>Fungi</taxon>
        <taxon>Dikarya</taxon>
        <taxon>Basidiomycota</taxon>
        <taxon>Agaricomycotina</taxon>
        <taxon>Agaricomycetes</taxon>
        <taxon>Agaricomycetidae</taxon>
        <taxon>Agaricales</taxon>
        <taxon>Marasmiineae</taxon>
        <taxon>Omphalotaceae</taxon>
        <taxon>Lentinula</taxon>
    </lineage>
</organism>
<evidence type="ECO:0008006" key="3">
    <source>
        <dbReference type="Google" id="ProtNLM"/>
    </source>
</evidence>
<evidence type="ECO:0000313" key="1">
    <source>
        <dbReference type="EMBL" id="KAJ3734082.1"/>
    </source>
</evidence>
<comment type="caution">
    <text evidence="1">The sequence shown here is derived from an EMBL/GenBank/DDBJ whole genome shotgun (WGS) entry which is preliminary data.</text>
</comment>
<gene>
    <name evidence="1" type="ORF">DFJ43DRAFT_964184</name>
</gene>
<protein>
    <recommendedName>
        <fullName evidence="3">GAG-pre-integrase domain-containing protein</fullName>
    </recommendedName>
</protein>
<keyword evidence="2" id="KW-1185">Reference proteome</keyword>
<feature type="non-terminal residue" evidence="1">
    <location>
        <position position="100"/>
    </location>
</feature>
<dbReference type="AlphaFoldDB" id="A0AA38JL93"/>
<feature type="non-terminal residue" evidence="1">
    <location>
        <position position="1"/>
    </location>
</feature>